<organism evidence="11 12">
    <name type="scientific">Pelosinus baikalensis</name>
    <dbReference type="NCBI Taxonomy" id="2892015"/>
    <lineage>
        <taxon>Bacteria</taxon>
        <taxon>Bacillati</taxon>
        <taxon>Bacillota</taxon>
        <taxon>Negativicutes</taxon>
        <taxon>Selenomonadales</taxon>
        <taxon>Sporomusaceae</taxon>
        <taxon>Pelosinus</taxon>
    </lineage>
</organism>
<dbReference type="PANTHER" id="PTHR11138:SF5">
    <property type="entry name" value="METHIONYL-TRNA FORMYLTRANSFERASE, MITOCHONDRIAL"/>
    <property type="match status" value="1"/>
</dbReference>
<feature type="domain" description="Formyl transferase N-terminal" evidence="9">
    <location>
        <begin position="5"/>
        <end position="182"/>
    </location>
</feature>
<dbReference type="InterPro" id="IPR002376">
    <property type="entry name" value="Formyl_transf_N"/>
</dbReference>
<dbReference type="InterPro" id="IPR005794">
    <property type="entry name" value="Fmt"/>
</dbReference>
<evidence type="ECO:0000259" key="10">
    <source>
        <dbReference type="Pfam" id="PF02911"/>
    </source>
</evidence>
<name>A0ABS8HPC9_9FIRM</name>
<evidence type="ECO:0000259" key="9">
    <source>
        <dbReference type="Pfam" id="PF00551"/>
    </source>
</evidence>
<sequence>MSKLRVVFMGTPDFAVPCLDALVKEEYNVVAVVTQPDRPKGRGQKLAESPVKQAAISYKLPVLQPNKVKDPAFQDVLFSLKPDIIVVVAFGQLLPKTLLDLPPLGCINVHASLLPLYRGAAPIHWSIIKGDKVTGVTTMFMDIGMDTGDMILKEKVSISEMDTTGDIHDKLKNIGAKVLSETMKLIVDKKAPRIAQNNEEATYASMLTRELERINWQEPAAAIHNLVRGLNPWPGAYCFYQDKNLKIWQTRIYPTDDIVAQSGRIAKITAEGFVVETRQGLLEILEVQPASKRRMRAIDFICGYGLSVGDILE</sequence>
<proteinExistence type="inferred from homology"/>
<evidence type="ECO:0000256" key="3">
    <source>
        <dbReference type="ARBA" id="ARBA00012261"/>
    </source>
</evidence>
<dbReference type="CDD" id="cd08704">
    <property type="entry name" value="Met_tRNA_FMT_C"/>
    <property type="match status" value="1"/>
</dbReference>
<feature type="domain" description="Formyl transferase C-terminal" evidence="10">
    <location>
        <begin position="207"/>
        <end position="304"/>
    </location>
</feature>
<dbReference type="InterPro" id="IPR001555">
    <property type="entry name" value="GART_AS"/>
</dbReference>
<keyword evidence="6 8" id="KW-0648">Protein biosynthesis</keyword>
<dbReference type="PROSITE" id="PS00373">
    <property type="entry name" value="GART"/>
    <property type="match status" value="1"/>
</dbReference>
<dbReference type="Pfam" id="PF02911">
    <property type="entry name" value="Formyl_trans_C"/>
    <property type="match status" value="1"/>
</dbReference>
<dbReference type="Gene3D" id="3.10.25.10">
    <property type="entry name" value="Formyl transferase, C-terminal domain"/>
    <property type="match status" value="1"/>
</dbReference>
<dbReference type="NCBIfam" id="TIGR00460">
    <property type="entry name" value="fmt"/>
    <property type="match status" value="1"/>
</dbReference>
<dbReference type="InterPro" id="IPR005793">
    <property type="entry name" value="Formyl_trans_C"/>
</dbReference>
<gene>
    <name evidence="8 11" type="primary">fmt</name>
    <name evidence="11" type="ORF">LMF89_06745</name>
</gene>
<dbReference type="CDD" id="cd08646">
    <property type="entry name" value="FMT_core_Met-tRNA-FMT_N"/>
    <property type="match status" value="1"/>
</dbReference>
<comment type="similarity">
    <text evidence="2 8">Belongs to the Fmt family.</text>
</comment>
<protein>
    <recommendedName>
        <fullName evidence="4 8">Methionyl-tRNA formyltransferase</fullName>
        <ecNumber evidence="3 8">2.1.2.9</ecNumber>
    </recommendedName>
</protein>
<dbReference type="SUPFAM" id="SSF53328">
    <property type="entry name" value="Formyltransferase"/>
    <property type="match status" value="1"/>
</dbReference>
<dbReference type="Proteomes" id="UP001165492">
    <property type="component" value="Unassembled WGS sequence"/>
</dbReference>
<dbReference type="InterPro" id="IPR036477">
    <property type="entry name" value="Formyl_transf_N_sf"/>
</dbReference>
<dbReference type="InterPro" id="IPR011034">
    <property type="entry name" value="Formyl_transferase-like_C_sf"/>
</dbReference>
<dbReference type="EMBL" id="JAJHJB010000006">
    <property type="protein sequence ID" value="MCC5465058.1"/>
    <property type="molecule type" value="Genomic_DNA"/>
</dbReference>
<evidence type="ECO:0000256" key="1">
    <source>
        <dbReference type="ARBA" id="ARBA00002606"/>
    </source>
</evidence>
<accession>A0ABS8HPC9</accession>
<dbReference type="PANTHER" id="PTHR11138">
    <property type="entry name" value="METHIONYL-TRNA FORMYLTRANSFERASE"/>
    <property type="match status" value="1"/>
</dbReference>
<comment type="function">
    <text evidence="1 8">Attaches a formyl group to the free amino group of methionyl-tRNA(fMet). The formyl group appears to play a dual role in the initiator identity of N-formylmethionyl-tRNA by promoting its recognition by IF2 and preventing the misappropriation of this tRNA by the elongation apparatus.</text>
</comment>
<evidence type="ECO:0000256" key="6">
    <source>
        <dbReference type="ARBA" id="ARBA00022917"/>
    </source>
</evidence>
<comment type="catalytic activity">
    <reaction evidence="7 8">
        <text>L-methionyl-tRNA(fMet) + (6R)-10-formyltetrahydrofolate = N-formyl-L-methionyl-tRNA(fMet) + (6S)-5,6,7,8-tetrahydrofolate + H(+)</text>
        <dbReference type="Rhea" id="RHEA:24380"/>
        <dbReference type="Rhea" id="RHEA-COMP:9952"/>
        <dbReference type="Rhea" id="RHEA-COMP:9953"/>
        <dbReference type="ChEBI" id="CHEBI:15378"/>
        <dbReference type="ChEBI" id="CHEBI:57453"/>
        <dbReference type="ChEBI" id="CHEBI:78530"/>
        <dbReference type="ChEBI" id="CHEBI:78844"/>
        <dbReference type="ChEBI" id="CHEBI:195366"/>
        <dbReference type="EC" id="2.1.2.9"/>
    </reaction>
</comment>
<evidence type="ECO:0000256" key="4">
    <source>
        <dbReference type="ARBA" id="ARBA00016014"/>
    </source>
</evidence>
<evidence type="ECO:0000256" key="8">
    <source>
        <dbReference type="HAMAP-Rule" id="MF_00182"/>
    </source>
</evidence>
<reference evidence="11" key="1">
    <citation type="submission" date="2021-11" db="EMBL/GenBank/DDBJ databases">
        <title>Description of a new species Pelosinus isolated from the bottom sediments of Lake Baikal.</title>
        <authorList>
            <person name="Zakharyuk A."/>
        </authorList>
    </citation>
    <scope>NUCLEOTIDE SEQUENCE</scope>
    <source>
        <strain evidence="11">Bkl1</strain>
    </source>
</reference>
<evidence type="ECO:0000256" key="5">
    <source>
        <dbReference type="ARBA" id="ARBA00022679"/>
    </source>
</evidence>
<comment type="caution">
    <text evidence="11">The sequence shown here is derived from an EMBL/GenBank/DDBJ whole genome shotgun (WGS) entry which is preliminary data.</text>
</comment>
<dbReference type="Gene3D" id="3.40.50.170">
    <property type="entry name" value="Formyl transferase, N-terminal domain"/>
    <property type="match status" value="1"/>
</dbReference>
<evidence type="ECO:0000313" key="11">
    <source>
        <dbReference type="EMBL" id="MCC5465058.1"/>
    </source>
</evidence>
<keyword evidence="5 8" id="KW-0808">Transferase</keyword>
<dbReference type="RefSeq" id="WP_229534437.1">
    <property type="nucleotide sequence ID" value="NZ_JAJHJB010000006.1"/>
</dbReference>
<dbReference type="InterPro" id="IPR044135">
    <property type="entry name" value="Met-tRNA-FMT_C"/>
</dbReference>
<dbReference type="Pfam" id="PF00551">
    <property type="entry name" value="Formyl_trans_N"/>
    <property type="match status" value="1"/>
</dbReference>
<evidence type="ECO:0000256" key="2">
    <source>
        <dbReference type="ARBA" id="ARBA00010699"/>
    </source>
</evidence>
<dbReference type="HAMAP" id="MF_00182">
    <property type="entry name" value="Formyl_trans"/>
    <property type="match status" value="1"/>
</dbReference>
<dbReference type="InterPro" id="IPR041711">
    <property type="entry name" value="Met-tRNA-FMT_N"/>
</dbReference>
<dbReference type="GO" id="GO:0004479">
    <property type="term" value="F:methionyl-tRNA formyltransferase activity"/>
    <property type="evidence" value="ECO:0007669"/>
    <property type="project" value="UniProtKB-EC"/>
</dbReference>
<evidence type="ECO:0000256" key="7">
    <source>
        <dbReference type="ARBA" id="ARBA00048558"/>
    </source>
</evidence>
<keyword evidence="12" id="KW-1185">Reference proteome</keyword>
<feature type="binding site" evidence="8">
    <location>
        <begin position="112"/>
        <end position="115"/>
    </location>
    <ligand>
        <name>(6S)-5,6,7,8-tetrahydrofolate</name>
        <dbReference type="ChEBI" id="CHEBI:57453"/>
    </ligand>
</feature>
<evidence type="ECO:0000313" key="12">
    <source>
        <dbReference type="Proteomes" id="UP001165492"/>
    </source>
</evidence>
<dbReference type="InterPro" id="IPR037022">
    <property type="entry name" value="Formyl_trans_C_sf"/>
</dbReference>
<dbReference type="EC" id="2.1.2.9" evidence="3 8"/>
<dbReference type="SUPFAM" id="SSF50486">
    <property type="entry name" value="FMT C-terminal domain-like"/>
    <property type="match status" value="1"/>
</dbReference>